<dbReference type="GO" id="GO:0016887">
    <property type="term" value="F:ATP hydrolysis activity"/>
    <property type="evidence" value="ECO:0007669"/>
    <property type="project" value="InterPro"/>
</dbReference>
<dbReference type="CDD" id="cd03293">
    <property type="entry name" value="ABC_NrtD_SsuB_transporters"/>
    <property type="match status" value="1"/>
</dbReference>
<dbReference type="PROSITE" id="PS50893">
    <property type="entry name" value="ABC_TRANSPORTER_2"/>
    <property type="match status" value="1"/>
</dbReference>
<dbReference type="PROSITE" id="PS00211">
    <property type="entry name" value="ABC_TRANSPORTER_1"/>
    <property type="match status" value="1"/>
</dbReference>
<dbReference type="AlphaFoldDB" id="A0A5C4M0R2"/>
<protein>
    <submittedName>
        <fullName evidence="5">ABC transporter ATP-binding protein</fullName>
    </submittedName>
</protein>
<dbReference type="EMBL" id="VDFW01000012">
    <property type="protein sequence ID" value="TNC25155.1"/>
    <property type="molecule type" value="Genomic_DNA"/>
</dbReference>
<evidence type="ECO:0000256" key="1">
    <source>
        <dbReference type="ARBA" id="ARBA00022448"/>
    </source>
</evidence>
<dbReference type="InterPro" id="IPR027417">
    <property type="entry name" value="P-loop_NTPase"/>
</dbReference>
<organism evidence="5 6">
    <name type="scientific">Amycolatopsis alkalitolerans</name>
    <dbReference type="NCBI Taxonomy" id="2547244"/>
    <lineage>
        <taxon>Bacteria</taxon>
        <taxon>Bacillati</taxon>
        <taxon>Actinomycetota</taxon>
        <taxon>Actinomycetes</taxon>
        <taxon>Pseudonocardiales</taxon>
        <taxon>Pseudonocardiaceae</taxon>
        <taxon>Amycolatopsis</taxon>
    </lineage>
</organism>
<dbReference type="Proteomes" id="UP000305546">
    <property type="component" value="Unassembled WGS sequence"/>
</dbReference>
<sequence>MTERYALEARHVTHQFDTAAASPLATDDVTFGVPRGQFLAIVGPSGCGKTTVLNMMAGLIRPTSGEVYRNGQPAVRVDRSVGYMFARPGLMPWRTVSDNIKLGLEFRGVRRRTRAEEADRLLVLVGLANYRDAYPAELSQGMRQRAALARTLALDPEFLLMDEPFGALDAQTKILMQEEFTKVWEGTDKTVVFVTHDVSEAIALADRVLVFTASPGRIKAEIDIGLPRPRHPDSLRFDATYQKYFERIWNELRGEVIVS</sequence>
<dbReference type="InterPro" id="IPR003439">
    <property type="entry name" value="ABC_transporter-like_ATP-bd"/>
</dbReference>
<comment type="caution">
    <text evidence="5">The sequence shown here is derived from an EMBL/GenBank/DDBJ whole genome shotgun (WGS) entry which is preliminary data.</text>
</comment>
<evidence type="ECO:0000256" key="2">
    <source>
        <dbReference type="ARBA" id="ARBA00022741"/>
    </source>
</evidence>
<evidence type="ECO:0000313" key="5">
    <source>
        <dbReference type="EMBL" id="TNC25155.1"/>
    </source>
</evidence>
<keyword evidence="2" id="KW-0547">Nucleotide-binding</keyword>
<dbReference type="InterPro" id="IPR003593">
    <property type="entry name" value="AAA+_ATPase"/>
</dbReference>
<evidence type="ECO:0000256" key="3">
    <source>
        <dbReference type="ARBA" id="ARBA00022840"/>
    </source>
</evidence>
<keyword evidence="6" id="KW-1185">Reference proteome</keyword>
<accession>A0A5C4M0R2</accession>
<dbReference type="GO" id="GO:0005524">
    <property type="term" value="F:ATP binding"/>
    <property type="evidence" value="ECO:0007669"/>
    <property type="project" value="UniProtKB-KW"/>
</dbReference>
<dbReference type="Pfam" id="PF00005">
    <property type="entry name" value="ABC_tran"/>
    <property type="match status" value="1"/>
</dbReference>
<proteinExistence type="predicted"/>
<dbReference type="PANTHER" id="PTHR42788:SF13">
    <property type="entry name" value="ALIPHATIC SULFONATES IMPORT ATP-BINDING PROTEIN SSUB"/>
    <property type="match status" value="1"/>
</dbReference>
<dbReference type="Gene3D" id="3.40.50.300">
    <property type="entry name" value="P-loop containing nucleotide triphosphate hydrolases"/>
    <property type="match status" value="1"/>
</dbReference>
<dbReference type="SUPFAM" id="SSF52540">
    <property type="entry name" value="P-loop containing nucleoside triphosphate hydrolases"/>
    <property type="match status" value="1"/>
</dbReference>
<dbReference type="InterPro" id="IPR050166">
    <property type="entry name" value="ABC_transporter_ATP-bind"/>
</dbReference>
<feature type="domain" description="ABC transporter" evidence="4">
    <location>
        <begin position="7"/>
        <end position="238"/>
    </location>
</feature>
<dbReference type="PANTHER" id="PTHR42788">
    <property type="entry name" value="TAURINE IMPORT ATP-BINDING PROTEIN-RELATED"/>
    <property type="match status" value="1"/>
</dbReference>
<evidence type="ECO:0000259" key="4">
    <source>
        <dbReference type="PROSITE" id="PS50893"/>
    </source>
</evidence>
<keyword evidence="1" id="KW-0813">Transport</keyword>
<name>A0A5C4M0R2_9PSEU</name>
<evidence type="ECO:0000313" key="6">
    <source>
        <dbReference type="Proteomes" id="UP000305546"/>
    </source>
</evidence>
<dbReference type="SMART" id="SM00382">
    <property type="entry name" value="AAA"/>
    <property type="match status" value="1"/>
</dbReference>
<keyword evidence="3 5" id="KW-0067">ATP-binding</keyword>
<gene>
    <name evidence="5" type="ORF">FG385_16045</name>
</gene>
<dbReference type="InterPro" id="IPR017871">
    <property type="entry name" value="ABC_transporter-like_CS"/>
</dbReference>
<reference evidence="5 6" key="1">
    <citation type="submission" date="2019-06" db="EMBL/GenBank/DDBJ databases">
        <title>Amycolatopsis alkalitolerans sp. nov., isolated from Gastrodia elata Blume.</title>
        <authorList>
            <person name="Narsing Rao M.P."/>
            <person name="Li W.J."/>
        </authorList>
    </citation>
    <scope>NUCLEOTIDE SEQUENCE [LARGE SCALE GENOMIC DNA]</scope>
    <source>
        <strain evidence="5 6">SYSUP0005</strain>
    </source>
</reference>